<accession>A0A0S2IS47</accession>
<dbReference type="AlphaFoldDB" id="A0A0S2IS47"/>
<dbReference type="PATRIC" id="fig|280505.15.peg.2183"/>
<evidence type="ECO:0000313" key="2">
    <source>
        <dbReference type="Proteomes" id="UP000058857"/>
    </source>
</evidence>
<dbReference type="Proteomes" id="UP000058857">
    <property type="component" value="Chromosome 1"/>
</dbReference>
<evidence type="ECO:0000313" key="1">
    <source>
        <dbReference type="EMBL" id="ALO26487.1"/>
    </source>
</evidence>
<reference evidence="1 2" key="1">
    <citation type="journal article" date="2015" name="PLoS Negl. Trop. Dis.">
        <title>Distribution of Plasmids in Distinct Leptospira Pathogenic Species.</title>
        <authorList>
            <person name="Wang Y."/>
            <person name="Zhuang X."/>
            <person name="Zhong Y."/>
            <person name="Zhang C."/>
            <person name="Zhang Y."/>
            <person name="Zeng L."/>
            <person name="Zhu Y."/>
            <person name="He P."/>
            <person name="Dong K."/>
            <person name="Pal U."/>
            <person name="Guo X."/>
            <person name="Qin J."/>
        </authorList>
    </citation>
    <scope>NUCLEOTIDE SEQUENCE [LARGE SCALE GENOMIC DNA]</scope>
    <source>
        <strain evidence="1 2">56604</strain>
    </source>
</reference>
<protein>
    <submittedName>
        <fullName evidence="1">Uncharacterized protein</fullName>
    </submittedName>
</protein>
<organism evidence="1">
    <name type="scientific">Leptospira borgpetersenii serovar Ballum</name>
    <dbReference type="NCBI Taxonomy" id="280505"/>
    <lineage>
        <taxon>Bacteria</taxon>
        <taxon>Pseudomonadati</taxon>
        <taxon>Spirochaetota</taxon>
        <taxon>Spirochaetia</taxon>
        <taxon>Leptospirales</taxon>
        <taxon>Leptospiraceae</taxon>
        <taxon>Leptospira</taxon>
    </lineage>
</organism>
<gene>
    <name evidence="1" type="ORF">LBBP_02234</name>
</gene>
<name>A0A0S2IS47_LEPBO</name>
<sequence>MNEFNIGFTTRMYENDTRNERRFLQRYRSSHKIESNSELSAFLKKNSTFETNLKFLLQNRRGSFKQIEA</sequence>
<proteinExistence type="predicted"/>
<dbReference type="EMBL" id="CP012029">
    <property type="protein sequence ID" value="ALO26487.1"/>
    <property type="molecule type" value="Genomic_DNA"/>
</dbReference>